<reference evidence="2 3" key="1">
    <citation type="journal article" date="2011" name="Genome Res.">
        <title>Phylogeny-wide analysis of social amoeba genomes highlights ancient origins for complex intercellular communication.</title>
        <authorList>
            <person name="Heidel A.J."/>
            <person name="Lawal H.M."/>
            <person name="Felder M."/>
            <person name="Schilde C."/>
            <person name="Helps N.R."/>
            <person name="Tunggal B."/>
            <person name="Rivero F."/>
            <person name="John U."/>
            <person name="Schleicher M."/>
            <person name="Eichinger L."/>
            <person name="Platzer M."/>
            <person name="Noegel A.A."/>
            <person name="Schaap P."/>
            <person name="Gloeckner G."/>
        </authorList>
    </citation>
    <scope>NUCLEOTIDE SEQUENCE [LARGE SCALE GENOMIC DNA]</scope>
    <source>
        <strain evidence="3">ATCC 26659 / Pp 5 / PN500</strain>
    </source>
</reference>
<comment type="caution">
    <text evidence="2">The sequence shown here is derived from an EMBL/GenBank/DDBJ whole genome shotgun (WGS) entry which is preliminary data.</text>
</comment>
<dbReference type="PANTHER" id="PTHR39532:SF3">
    <property type="entry name" value="F-BOX DOMAIN-CONTAINING PROTEIN"/>
    <property type="match status" value="1"/>
</dbReference>
<dbReference type="Proteomes" id="UP000001396">
    <property type="component" value="Unassembled WGS sequence"/>
</dbReference>
<dbReference type="PANTHER" id="PTHR39532">
    <property type="entry name" value="F-BOX DOMAIN-CONTAINING PROTEIN-RELATED"/>
    <property type="match status" value="1"/>
</dbReference>
<feature type="region of interest" description="Disordered" evidence="1">
    <location>
        <begin position="1"/>
        <end position="24"/>
    </location>
</feature>
<accession>D3BFP5</accession>
<dbReference type="RefSeq" id="XP_020432079.1">
    <property type="nucleotide sequence ID" value="XM_020577631.1"/>
</dbReference>
<evidence type="ECO:0000256" key="1">
    <source>
        <dbReference type="SAM" id="MobiDB-lite"/>
    </source>
</evidence>
<dbReference type="EMBL" id="ADBJ01000031">
    <property type="protein sequence ID" value="EFA79959.1"/>
    <property type="molecule type" value="Genomic_DNA"/>
</dbReference>
<evidence type="ECO:0000313" key="2">
    <source>
        <dbReference type="EMBL" id="EFA79959.1"/>
    </source>
</evidence>
<protein>
    <submittedName>
        <fullName evidence="2">Uncharacterized protein</fullName>
    </submittedName>
</protein>
<gene>
    <name evidence="2" type="ORF">PPL_06780</name>
</gene>
<sequence length="616" mass="72912">MSTDNNNNNHSSFAQKRLPESYGSGRSKKRFRLFGNLEDLDIETVKTMQSTQAILNYKDRNSLSNLIKIYDQYFKCDQHSTESRITCVKFFVQYHTAYKFAHYFDVKGYAKFIAEVFFEQTTEVFKEIVNLVPVTRTSVIKDIYQRVVNDIRLNVWFRKWNESDVSGLKERIANFSYCLEYDRFEPIGIFTYDYLYDIIYNGNVLAKQMLIVEKRSYRGEDNDDDDDEISIQKEDVEESLTNNIKLSELLLEKIISFSLLYDKNRDFHNKRRRFRFYRNHFPYFVDKDQIITVAKVSKQFFKIISKMIVNKHFNWRGDLELNNNNNYRYNLVRSPPLYFDYESIKYIPYDKGIEYANHMMSRVEVFTIESDESDHSALDSTSRSLQDFRYEDYEEEELDRAYRKAIIRNGYLVYPPAMPNLKDIIVFRYFGYEDCYSRLLSHIIMSTPNGDGHGIERLAIDIVKDVEGTLSANIEFLRPLLMIHSKTLKSIKLSYRDDFQREEYDQLEWTSYILTLFVQSIHCLFDQRKKTIRKGSYEAGFDVTFVGKPIVSLFIQQQNEILKSVHNISKPSGYKLRKAASYSIDDEDDEKRVCTFGMGSVLFGCFDSYANHNVSR</sequence>
<feature type="compositionally biased region" description="Polar residues" evidence="1">
    <location>
        <begin position="1"/>
        <end position="14"/>
    </location>
</feature>
<dbReference type="InParanoid" id="D3BFP5"/>
<organism evidence="2 3">
    <name type="scientific">Heterostelium pallidum (strain ATCC 26659 / Pp 5 / PN500)</name>
    <name type="common">Cellular slime mold</name>
    <name type="synonym">Polysphondylium pallidum</name>
    <dbReference type="NCBI Taxonomy" id="670386"/>
    <lineage>
        <taxon>Eukaryota</taxon>
        <taxon>Amoebozoa</taxon>
        <taxon>Evosea</taxon>
        <taxon>Eumycetozoa</taxon>
        <taxon>Dictyostelia</taxon>
        <taxon>Acytosteliales</taxon>
        <taxon>Acytosteliaceae</taxon>
        <taxon>Heterostelium</taxon>
    </lineage>
</organism>
<evidence type="ECO:0000313" key="3">
    <source>
        <dbReference type="Proteomes" id="UP000001396"/>
    </source>
</evidence>
<dbReference type="GeneID" id="31362261"/>
<name>D3BFP5_HETP5</name>
<keyword evidence="3" id="KW-1185">Reference proteome</keyword>
<proteinExistence type="predicted"/>
<dbReference type="FunCoup" id="D3BFP5">
    <property type="interactions" value="805"/>
</dbReference>
<dbReference type="AlphaFoldDB" id="D3BFP5"/>